<dbReference type="AlphaFoldDB" id="A0AB35USQ8"/>
<dbReference type="Proteomes" id="UP001276902">
    <property type="component" value="Unassembled WGS sequence"/>
</dbReference>
<feature type="domain" description="PRD" evidence="8">
    <location>
        <begin position="287"/>
        <end position="394"/>
    </location>
</feature>
<evidence type="ECO:0000256" key="5">
    <source>
        <dbReference type="ARBA" id="ARBA00023163"/>
    </source>
</evidence>
<dbReference type="InterPro" id="IPR007737">
    <property type="entry name" value="Mga_HTH"/>
</dbReference>
<reference evidence="9" key="1">
    <citation type="submission" date="2022-03" db="EMBL/GenBank/DDBJ databases">
        <title>First case of bacteraemia caused by Dielma fastidiosa in a patient hospitalised with diverticulitis.</title>
        <authorList>
            <person name="Forman-Ankjaer B."/>
            <person name="Hvid-Jensen F."/>
            <person name="Kobel C.M."/>
            <person name="Greve T."/>
        </authorList>
    </citation>
    <scope>NUCLEOTIDE SEQUENCE</scope>
    <source>
        <strain evidence="9">AUH_DF_2021</strain>
    </source>
</reference>
<dbReference type="InterPro" id="IPR036095">
    <property type="entry name" value="PTS_EIIB-like_sf"/>
</dbReference>
<dbReference type="GO" id="GO:0009401">
    <property type="term" value="P:phosphoenolpyruvate-dependent sugar phosphotransferase system"/>
    <property type="evidence" value="ECO:0007669"/>
    <property type="project" value="InterPro"/>
</dbReference>
<dbReference type="InterPro" id="IPR036388">
    <property type="entry name" value="WH-like_DNA-bd_sf"/>
</dbReference>
<keyword evidence="5" id="KW-0804">Transcription</keyword>
<comment type="caution">
    <text evidence="9">The sequence shown here is derived from an EMBL/GenBank/DDBJ whole genome shotgun (WGS) entry which is preliminary data.</text>
</comment>
<dbReference type="PANTHER" id="PTHR30185:SF13">
    <property type="entry name" value="LICABCH OPERON REGULATOR-RELATED"/>
    <property type="match status" value="1"/>
</dbReference>
<dbReference type="GO" id="GO:0008982">
    <property type="term" value="F:protein-N(PI)-phosphohistidine-sugar phosphotransferase activity"/>
    <property type="evidence" value="ECO:0007669"/>
    <property type="project" value="InterPro"/>
</dbReference>
<evidence type="ECO:0000256" key="1">
    <source>
        <dbReference type="ARBA" id="ARBA00022679"/>
    </source>
</evidence>
<keyword evidence="1" id="KW-0808">Transferase</keyword>
<keyword evidence="4" id="KW-0010">Activator</keyword>
<accession>A0AB35USQ8</accession>
<keyword evidence="3" id="KW-0805">Transcription regulation</keyword>
<gene>
    <name evidence="9" type="ORF">MQE39_13345</name>
</gene>
<evidence type="ECO:0000259" key="6">
    <source>
        <dbReference type="PROSITE" id="PS51094"/>
    </source>
</evidence>
<dbReference type="PROSITE" id="PS51094">
    <property type="entry name" value="PTS_EIIA_TYPE_2"/>
    <property type="match status" value="1"/>
</dbReference>
<dbReference type="RefSeq" id="WP_182425640.1">
    <property type="nucleotide sequence ID" value="NZ_BAABZA010000002.1"/>
</dbReference>
<dbReference type="InterPro" id="IPR036634">
    <property type="entry name" value="PRD_sf"/>
</dbReference>
<evidence type="ECO:0000256" key="4">
    <source>
        <dbReference type="ARBA" id="ARBA00023159"/>
    </source>
</evidence>
<organism evidence="9 10">
    <name type="scientific">Dielma fastidiosa</name>
    <dbReference type="NCBI Taxonomy" id="1034346"/>
    <lineage>
        <taxon>Bacteria</taxon>
        <taxon>Bacillati</taxon>
        <taxon>Bacillota</taxon>
        <taxon>Erysipelotrichia</taxon>
        <taxon>Erysipelotrichales</taxon>
        <taxon>Erysipelotrichaceae</taxon>
        <taxon>Dielma</taxon>
    </lineage>
</organism>
<dbReference type="InterPro" id="IPR002178">
    <property type="entry name" value="PTS_EIIA_type-2_dom"/>
</dbReference>
<sequence>MNKNQKIIMKELLASDVPLTSEHLALTCGVSSKSIRRYLADLKDQCEQHGATIIMKPGLGNLIRIDDEKKFHTFLEKERSSQKIPNSPEERLDYLLNLLLYNSDYVKVSDIADDLFISTSRLSIDLKNLRSLLDNYHLKIVNKPNYGIKIQGNERDRRICMAEYYMKKRNDDTTSNPNDAYQVMINNVITKVLVQKNIHMSDIALQSLAIHLLIAVERIKTSNIIQLTSETQQKMEAKGEYSIALALKDAIEHTFGITLPISEICYLTQHLIGKKHFESDTNEFDVEVNEEVTILVNVILRSIFDQTRMDFYNDIDLKMNLMLHMIPFLERVRNQMMVHNPIINDIKEKYSFAYELASIGLSAVCERLKVKITEDEISFFALHFILALERKREEVAPSNILIVCSTGRATSQLLAYQIQKKFGDRINVIRIIEAHRLDQMNLESFDFIFSTVPIHKEYPLPIRQINNLLEEKDFNLIESCLKAGTAKLHIRDLMDEKLFFTDIDAQNKEEALQILIQKVSDHVSIPDNFYQLVLEREEFASTELNNLVAIPHPNCAVTNSTFIATGILKKPIIWNSKSVQIIFLIAIMPNNKQDLRDFYEGVVDFVTKEKNTTELLHKQTYDNLMNLLEHTK</sequence>
<evidence type="ECO:0000313" key="10">
    <source>
        <dbReference type="Proteomes" id="UP001276902"/>
    </source>
</evidence>
<dbReference type="Pfam" id="PF00359">
    <property type="entry name" value="PTS_EIIA_2"/>
    <property type="match status" value="1"/>
</dbReference>
<dbReference type="PANTHER" id="PTHR30185">
    <property type="entry name" value="CRYPTIC BETA-GLUCOSIDE BGL OPERON ANTITERMINATOR"/>
    <property type="match status" value="1"/>
</dbReference>
<keyword evidence="2" id="KW-0677">Repeat</keyword>
<dbReference type="Gene3D" id="1.10.1790.10">
    <property type="entry name" value="PRD domain"/>
    <property type="match status" value="2"/>
</dbReference>
<dbReference type="SUPFAM" id="SSF63520">
    <property type="entry name" value="PTS-regulatory domain, PRD"/>
    <property type="match status" value="2"/>
</dbReference>
<dbReference type="Gene3D" id="3.40.50.2300">
    <property type="match status" value="1"/>
</dbReference>
<dbReference type="EMBL" id="JALDAW010000022">
    <property type="protein sequence ID" value="MDY5169099.1"/>
    <property type="molecule type" value="Genomic_DNA"/>
</dbReference>
<evidence type="ECO:0000259" key="8">
    <source>
        <dbReference type="PROSITE" id="PS51372"/>
    </source>
</evidence>
<dbReference type="InterPro" id="IPR013011">
    <property type="entry name" value="PTS_EIIB_2"/>
</dbReference>
<dbReference type="SUPFAM" id="SSF52794">
    <property type="entry name" value="PTS system IIB component-like"/>
    <property type="match status" value="1"/>
</dbReference>
<dbReference type="InterPro" id="IPR011608">
    <property type="entry name" value="PRD"/>
</dbReference>
<dbReference type="CDD" id="cd05568">
    <property type="entry name" value="PTS_IIB_bgl_like"/>
    <property type="match status" value="1"/>
</dbReference>
<name>A0AB35USQ8_9FIRM</name>
<dbReference type="Pfam" id="PF00874">
    <property type="entry name" value="PRD"/>
    <property type="match status" value="2"/>
</dbReference>
<protein>
    <submittedName>
        <fullName evidence="9">BglG family transcription antiterminator</fullName>
    </submittedName>
</protein>
<dbReference type="PROSITE" id="PS51372">
    <property type="entry name" value="PRD_2"/>
    <property type="match status" value="2"/>
</dbReference>
<dbReference type="InterPro" id="IPR050661">
    <property type="entry name" value="BglG_antiterminators"/>
</dbReference>
<dbReference type="GeneID" id="94441123"/>
<dbReference type="InterPro" id="IPR016152">
    <property type="entry name" value="PTrfase/Anion_transptr"/>
</dbReference>
<feature type="domain" description="PTS EIIB type-2" evidence="7">
    <location>
        <begin position="398"/>
        <end position="489"/>
    </location>
</feature>
<feature type="domain" description="PRD" evidence="8">
    <location>
        <begin position="176"/>
        <end position="281"/>
    </location>
</feature>
<dbReference type="Gene3D" id="1.10.10.10">
    <property type="entry name" value="Winged helix-like DNA-binding domain superfamily/Winged helix DNA-binding domain"/>
    <property type="match status" value="2"/>
</dbReference>
<evidence type="ECO:0000313" key="9">
    <source>
        <dbReference type="EMBL" id="MDY5169099.1"/>
    </source>
</evidence>
<dbReference type="Pfam" id="PF05043">
    <property type="entry name" value="Mga"/>
    <property type="match status" value="1"/>
</dbReference>
<dbReference type="SUPFAM" id="SSF55804">
    <property type="entry name" value="Phoshotransferase/anion transport protein"/>
    <property type="match status" value="1"/>
</dbReference>
<evidence type="ECO:0000256" key="2">
    <source>
        <dbReference type="ARBA" id="ARBA00022737"/>
    </source>
</evidence>
<feature type="domain" description="PTS EIIA type-2" evidence="6">
    <location>
        <begin position="492"/>
        <end position="631"/>
    </location>
</feature>
<proteinExistence type="predicted"/>
<dbReference type="Gene3D" id="3.40.930.10">
    <property type="entry name" value="Mannitol-specific EII, Chain A"/>
    <property type="match status" value="1"/>
</dbReference>
<evidence type="ECO:0000256" key="3">
    <source>
        <dbReference type="ARBA" id="ARBA00023015"/>
    </source>
</evidence>
<dbReference type="GO" id="GO:0006355">
    <property type="term" value="P:regulation of DNA-templated transcription"/>
    <property type="evidence" value="ECO:0007669"/>
    <property type="project" value="InterPro"/>
</dbReference>
<dbReference type="PROSITE" id="PS51099">
    <property type="entry name" value="PTS_EIIB_TYPE_2"/>
    <property type="match status" value="1"/>
</dbReference>
<evidence type="ECO:0000259" key="7">
    <source>
        <dbReference type="PROSITE" id="PS51099"/>
    </source>
</evidence>